<organism evidence="1 2">
    <name type="scientific">Bonamia ostreae</name>
    <dbReference type="NCBI Taxonomy" id="126728"/>
    <lineage>
        <taxon>Eukaryota</taxon>
        <taxon>Sar</taxon>
        <taxon>Rhizaria</taxon>
        <taxon>Endomyxa</taxon>
        <taxon>Ascetosporea</taxon>
        <taxon>Haplosporida</taxon>
        <taxon>Bonamia</taxon>
    </lineage>
</organism>
<reference evidence="1 2" key="1">
    <citation type="journal article" date="2024" name="BMC Biol.">
        <title>Comparative genomics of Ascetosporea gives new insight into the evolutionary basis for animal parasitism in Rhizaria.</title>
        <authorList>
            <person name="Hiltunen Thoren M."/>
            <person name="Onut-Brannstrom I."/>
            <person name="Alfjorden A."/>
            <person name="Peckova H."/>
            <person name="Swords F."/>
            <person name="Hooper C."/>
            <person name="Holzer A.S."/>
            <person name="Bass D."/>
            <person name="Burki F."/>
        </authorList>
    </citation>
    <scope>NUCLEOTIDE SEQUENCE [LARGE SCALE GENOMIC DNA]</scope>
    <source>
        <strain evidence="1">20-A016</strain>
    </source>
</reference>
<evidence type="ECO:0008006" key="3">
    <source>
        <dbReference type="Google" id="ProtNLM"/>
    </source>
</evidence>
<dbReference type="Proteomes" id="UP001439008">
    <property type="component" value="Unassembled WGS sequence"/>
</dbReference>
<keyword evidence="2" id="KW-1185">Reference proteome</keyword>
<name>A0ABV2ASG2_9EUKA</name>
<evidence type="ECO:0000313" key="1">
    <source>
        <dbReference type="EMBL" id="MES1922609.1"/>
    </source>
</evidence>
<protein>
    <recommendedName>
        <fullName evidence="3">Antifreeze protein</fullName>
    </recommendedName>
</protein>
<accession>A0ABV2ASG2</accession>
<evidence type="ECO:0000313" key="2">
    <source>
        <dbReference type="Proteomes" id="UP001439008"/>
    </source>
</evidence>
<sequence>MKASDNSTVLKTATGGTFTNGTASNCPVADARAISVEGTFLLSHSGLEESAVISVTAVISGNPQSSGYSNFTIAIGM</sequence>
<dbReference type="EMBL" id="JBDODL010003212">
    <property type="protein sequence ID" value="MES1922609.1"/>
    <property type="molecule type" value="Genomic_DNA"/>
</dbReference>
<proteinExistence type="predicted"/>
<gene>
    <name evidence="1" type="ORF">MHBO_004127</name>
</gene>
<comment type="caution">
    <text evidence="1">The sequence shown here is derived from an EMBL/GenBank/DDBJ whole genome shotgun (WGS) entry which is preliminary data.</text>
</comment>